<evidence type="ECO:0000313" key="3">
    <source>
        <dbReference type="EMBL" id="TRW22542.1"/>
    </source>
</evidence>
<dbReference type="OrthoDB" id="1652165at2"/>
<dbReference type="Proteomes" id="UP000320643">
    <property type="component" value="Unassembled WGS sequence"/>
</dbReference>
<gene>
    <name evidence="3" type="ORF">FMM05_16815</name>
</gene>
<keyword evidence="4" id="KW-1185">Reference proteome</keyword>
<proteinExistence type="predicted"/>
<dbReference type="SUPFAM" id="SSF49299">
    <property type="entry name" value="PKD domain"/>
    <property type="match status" value="1"/>
</dbReference>
<dbReference type="PROSITE" id="PS50093">
    <property type="entry name" value="PKD"/>
    <property type="match status" value="1"/>
</dbReference>
<feature type="signal peptide" evidence="1">
    <location>
        <begin position="1"/>
        <end position="24"/>
    </location>
</feature>
<dbReference type="InterPro" id="IPR000601">
    <property type="entry name" value="PKD_dom"/>
</dbReference>
<dbReference type="Gene3D" id="2.60.40.10">
    <property type="entry name" value="Immunoglobulins"/>
    <property type="match status" value="1"/>
</dbReference>
<dbReference type="EMBL" id="VJVZ01000012">
    <property type="protein sequence ID" value="TRW22542.1"/>
    <property type="molecule type" value="Genomic_DNA"/>
</dbReference>
<dbReference type="SMART" id="SM00089">
    <property type="entry name" value="PKD"/>
    <property type="match status" value="1"/>
</dbReference>
<evidence type="ECO:0000256" key="1">
    <source>
        <dbReference type="SAM" id="SignalP"/>
    </source>
</evidence>
<dbReference type="InterPro" id="IPR022409">
    <property type="entry name" value="PKD/Chitinase_dom"/>
</dbReference>
<evidence type="ECO:0000313" key="4">
    <source>
        <dbReference type="Proteomes" id="UP000320643"/>
    </source>
</evidence>
<evidence type="ECO:0000259" key="2">
    <source>
        <dbReference type="PROSITE" id="PS50093"/>
    </source>
</evidence>
<dbReference type="NCBIfam" id="NF033708">
    <property type="entry name" value="T9SS_Cterm_ChiA"/>
    <property type="match status" value="1"/>
</dbReference>
<keyword evidence="1" id="KW-0732">Signal</keyword>
<protein>
    <submittedName>
        <fullName evidence="3">T9SS sorting signal type C domain-containing protein</fullName>
    </submittedName>
</protein>
<organism evidence="3 4">
    <name type="scientific">Flavobacterium zepuense</name>
    <dbReference type="NCBI Taxonomy" id="2593302"/>
    <lineage>
        <taxon>Bacteria</taxon>
        <taxon>Pseudomonadati</taxon>
        <taxon>Bacteroidota</taxon>
        <taxon>Flavobacteriia</taxon>
        <taxon>Flavobacteriales</taxon>
        <taxon>Flavobacteriaceae</taxon>
        <taxon>Flavobacterium</taxon>
    </lineage>
</organism>
<comment type="caution">
    <text evidence="3">The sequence shown here is derived from an EMBL/GenBank/DDBJ whole genome shotgun (WGS) entry which is preliminary data.</text>
</comment>
<dbReference type="AlphaFoldDB" id="A0A552UWC7"/>
<feature type="chain" id="PRO_5022039406" evidence="1">
    <location>
        <begin position="25"/>
        <end position="1090"/>
    </location>
</feature>
<reference evidence="3 4" key="1">
    <citation type="submission" date="2019-07" db="EMBL/GenBank/DDBJ databases">
        <title>Flavobacterium sp. nov., isolated from glacier ice.</title>
        <authorList>
            <person name="Liu Q."/>
            <person name="Xin Y.-H."/>
        </authorList>
    </citation>
    <scope>NUCLEOTIDE SEQUENCE [LARGE SCALE GENOMIC DNA]</scope>
    <source>
        <strain evidence="3 4">ZT4R6</strain>
    </source>
</reference>
<name>A0A552UWC7_9FLAO</name>
<sequence length="1090" mass="117380">MRAKRLFKAIFTIATFYCGFNAYAQAPQYATTVSSQNNVSAVSTENAAKAVDQNLTTRARVNTTNVVVTVEGHIELQFPGTVPANTPAYIKINMQETDQLKALVGGNLGNLLDDVLGIVLGDQYLQVIASNGTTPVLTSTNFGTLALRIVQNGAGDYFIRVTPTADYNRIRINNKLGGLVATRWLDVYDAFYVTGANSCALGNYTSYEGISVTSLLGGNVVNANYAIDSNTTNYSSINLGTLAVGEALQQIVYFEGTSAATDKYNIKLQVSNSLVNLGVLGNIRIIGLKGSAAVYSKPLTDPSLLYLGLAEAFATGNPVSFSISPGVEIDRIAIRYTSLANVGLLPQELRVYGVTRANFGVALTPGTSVQVGSTVALTATVTGCTGPYTYTWTGNGVSSTTNTASVTFNTPGTYTYTVKVTDIYGIEQSASSTFVVEAPPVAGTISSAQSVCSGLLAGNLTLSGYTGNIIKWQRATDSQFTNPVDIVNTAPTLTGSSLGALTETTYIRAVVGRFTYANVNSTPVVLTVKGTTWNGTAWSNGAPDITTTAYFTGNYNVDADITACRIEVSNNAVVNIPSENLVTVEHNIKVVSGTFTLQNNAHLIQQTDEANVGNVTVKRKGSVLYRLDYTLWSSPVTGQPLNTFSPFTAQDRFYQYGNFDQNGDYVEQYINVINVGSLSQPFPVGKSFLIRMPNSINGSIYGGYYAGTQTHIFEGSFTGVPNNGPITYPLQGNLHYTAIGNPYPSPINVQDFFDANEDALAPTTALYFWRKKNNYLASSYAVLTRDAYVYNNADGGNPGEDAFGGKIWDDFFNNDVAPEDWVINPGQGFLVQSADIANPVVNFDNSMRRGAIYNNQFFKNMNIANNNTDRSRFWLNLEGSSGFSQVALVYSSTATLGVDHGRDGVVFANNDPLAFYSVQDSNNFTIQARPAFTSTDVVAMGYKATAAGNYTISLSRKDGVFNEQEIFLIDKVLGTTQSLTASDYTFTSAEGTFNKRFEVVYSTAKTLGTDEVTLNANNVVVYKNGEAINITSSTALLNDVTVYDIRGRKLYSASKINANETIISGLKIQQEVIIVEINTEKGRVAKKIIF</sequence>
<dbReference type="CDD" id="cd00146">
    <property type="entry name" value="PKD"/>
    <property type="match status" value="1"/>
</dbReference>
<dbReference type="InterPro" id="IPR035986">
    <property type="entry name" value="PKD_dom_sf"/>
</dbReference>
<dbReference type="RefSeq" id="WP_143374585.1">
    <property type="nucleotide sequence ID" value="NZ_VJVZ01000012.1"/>
</dbReference>
<accession>A0A552UWC7</accession>
<dbReference type="InterPro" id="IPR013783">
    <property type="entry name" value="Ig-like_fold"/>
</dbReference>
<feature type="domain" description="PKD" evidence="2">
    <location>
        <begin position="387"/>
        <end position="439"/>
    </location>
</feature>